<organism evidence="2 3">
    <name type="scientific">Amycolatopsis ultiminotia</name>
    <dbReference type="NCBI Taxonomy" id="543629"/>
    <lineage>
        <taxon>Bacteria</taxon>
        <taxon>Bacillati</taxon>
        <taxon>Actinomycetota</taxon>
        <taxon>Actinomycetes</taxon>
        <taxon>Pseudonocardiales</taxon>
        <taxon>Pseudonocardiaceae</taxon>
        <taxon>Amycolatopsis</taxon>
    </lineage>
</organism>
<comment type="caution">
    <text evidence="2">The sequence shown here is derived from an EMBL/GenBank/DDBJ whole genome shotgun (WGS) entry which is preliminary data.</text>
</comment>
<feature type="domain" description="N-acetyltransferase" evidence="1">
    <location>
        <begin position="16"/>
        <end position="179"/>
    </location>
</feature>
<evidence type="ECO:0000259" key="1">
    <source>
        <dbReference type="PROSITE" id="PS51186"/>
    </source>
</evidence>
<dbReference type="PROSITE" id="PS51186">
    <property type="entry name" value="GNAT"/>
    <property type="match status" value="1"/>
</dbReference>
<gene>
    <name evidence="2" type="ORF">GCM10022222_11800</name>
</gene>
<dbReference type="EMBL" id="BAAAZN010000002">
    <property type="protein sequence ID" value="GAA3530451.1"/>
    <property type="molecule type" value="Genomic_DNA"/>
</dbReference>
<proteinExistence type="predicted"/>
<dbReference type="SUPFAM" id="SSF55729">
    <property type="entry name" value="Acyl-CoA N-acyltransferases (Nat)"/>
    <property type="match status" value="1"/>
</dbReference>
<keyword evidence="3" id="KW-1185">Reference proteome</keyword>
<evidence type="ECO:0000313" key="3">
    <source>
        <dbReference type="Proteomes" id="UP001500689"/>
    </source>
</evidence>
<accession>A0ABP6V7J1</accession>
<dbReference type="Pfam" id="PF13302">
    <property type="entry name" value="Acetyltransf_3"/>
    <property type="match status" value="1"/>
</dbReference>
<dbReference type="PANTHER" id="PTHR43441">
    <property type="entry name" value="RIBOSOMAL-PROTEIN-SERINE ACETYLTRANSFERASE"/>
    <property type="match status" value="1"/>
</dbReference>
<dbReference type="CDD" id="cd04301">
    <property type="entry name" value="NAT_SF"/>
    <property type="match status" value="1"/>
</dbReference>
<evidence type="ECO:0000313" key="2">
    <source>
        <dbReference type="EMBL" id="GAA3530451.1"/>
    </source>
</evidence>
<dbReference type="InterPro" id="IPR016181">
    <property type="entry name" value="Acyl_CoA_acyltransferase"/>
</dbReference>
<name>A0ABP6V7J1_9PSEU</name>
<dbReference type="Gene3D" id="3.40.630.30">
    <property type="match status" value="1"/>
</dbReference>
<dbReference type="InterPro" id="IPR000182">
    <property type="entry name" value="GNAT_dom"/>
</dbReference>
<dbReference type="RefSeq" id="WP_344856102.1">
    <property type="nucleotide sequence ID" value="NZ_BAAAZN010000002.1"/>
</dbReference>
<dbReference type="PANTHER" id="PTHR43441:SF6">
    <property type="entry name" value="N-ACETYLTRANSFERASE DOMAIN-CONTAINING PROTEIN"/>
    <property type="match status" value="1"/>
</dbReference>
<sequence length="184" mass="20763">MDAHRGSDGPAGRAVVELRPARESDLDLLEALTNDPGTVGEYQWFGWHDPGYVRRRWQDSGLLTTDGGMLVPTLDGRPLGLVSWHRTRTGPHAYCWNIGMVLLPEARGHGLGAEAQRQLVRYLFAHTQFNRVEASTEVHNRAEQRSLEKAGFTREGILRGFDFRDGEWRDHVLYSVVRADLTAD</sequence>
<protein>
    <submittedName>
        <fullName evidence="2">GNAT family protein</fullName>
    </submittedName>
</protein>
<dbReference type="InterPro" id="IPR051908">
    <property type="entry name" value="Ribosomal_N-acetyltransferase"/>
</dbReference>
<dbReference type="Proteomes" id="UP001500689">
    <property type="component" value="Unassembled WGS sequence"/>
</dbReference>
<reference evidence="3" key="1">
    <citation type="journal article" date="2019" name="Int. J. Syst. Evol. Microbiol.">
        <title>The Global Catalogue of Microorganisms (GCM) 10K type strain sequencing project: providing services to taxonomists for standard genome sequencing and annotation.</title>
        <authorList>
            <consortium name="The Broad Institute Genomics Platform"/>
            <consortium name="The Broad Institute Genome Sequencing Center for Infectious Disease"/>
            <person name="Wu L."/>
            <person name="Ma J."/>
        </authorList>
    </citation>
    <scope>NUCLEOTIDE SEQUENCE [LARGE SCALE GENOMIC DNA]</scope>
    <source>
        <strain evidence="3">JCM 16898</strain>
    </source>
</reference>